<protein>
    <submittedName>
        <fullName evidence="1">Uncharacterized protein</fullName>
    </submittedName>
</protein>
<dbReference type="EnsemblPlants" id="KQL13968">
    <property type="protein sequence ID" value="KQL13968"/>
    <property type="gene ID" value="SETIT_025639mg"/>
</dbReference>
<sequence>MYISRQQILANIASTRLPPQRSCLLLQLHTAKPSLFCAAGQGQYLQDKT</sequence>
<evidence type="ECO:0000313" key="1">
    <source>
        <dbReference type="EnsemblPlants" id="KQL13968"/>
    </source>
</evidence>
<dbReference type="Gramene" id="KQL13968">
    <property type="protein sequence ID" value="KQL13968"/>
    <property type="gene ID" value="SETIT_025639mg"/>
</dbReference>
<dbReference type="HOGENOM" id="CLU_3145304_0_0_1"/>
<dbReference type="InParanoid" id="K3ZGD7"/>
<dbReference type="EMBL" id="AGNK02001499">
    <property type="status" value="NOT_ANNOTATED_CDS"/>
    <property type="molecule type" value="Genomic_DNA"/>
</dbReference>
<organism evidence="1 2">
    <name type="scientific">Setaria italica</name>
    <name type="common">Foxtail millet</name>
    <name type="synonym">Panicum italicum</name>
    <dbReference type="NCBI Taxonomy" id="4555"/>
    <lineage>
        <taxon>Eukaryota</taxon>
        <taxon>Viridiplantae</taxon>
        <taxon>Streptophyta</taxon>
        <taxon>Embryophyta</taxon>
        <taxon>Tracheophyta</taxon>
        <taxon>Spermatophyta</taxon>
        <taxon>Magnoliopsida</taxon>
        <taxon>Liliopsida</taxon>
        <taxon>Poales</taxon>
        <taxon>Poaceae</taxon>
        <taxon>PACMAD clade</taxon>
        <taxon>Panicoideae</taxon>
        <taxon>Panicodae</taxon>
        <taxon>Paniceae</taxon>
        <taxon>Cenchrinae</taxon>
        <taxon>Setaria</taxon>
    </lineage>
</organism>
<dbReference type="AlphaFoldDB" id="K3ZGD7"/>
<dbReference type="Proteomes" id="UP000004995">
    <property type="component" value="Unassembled WGS sequence"/>
</dbReference>
<name>K3ZGD7_SETIT</name>
<accession>K3ZGD7</accession>
<keyword evidence="2" id="KW-1185">Reference proteome</keyword>
<reference evidence="2" key="1">
    <citation type="journal article" date="2012" name="Nat. Biotechnol.">
        <title>Reference genome sequence of the model plant Setaria.</title>
        <authorList>
            <person name="Bennetzen J.L."/>
            <person name="Schmutz J."/>
            <person name="Wang H."/>
            <person name="Percifield R."/>
            <person name="Hawkins J."/>
            <person name="Pontaroli A.C."/>
            <person name="Estep M."/>
            <person name="Feng L."/>
            <person name="Vaughn J.N."/>
            <person name="Grimwood J."/>
            <person name="Jenkins J."/>
            <person name="Barry K."/>
            <person name="Lindquist E."/>
            <person name="Hellsten U."/>
            <person name="Deshpande S."/>
            <person name="Wang X."/>
            <person name="Wu X."/>
            <person name="Mitros T."/>
            <person name="Triplett J."/>
            <person name="Yang X."/>
            <person name="Ye C.Y."/>
            <person name="Mauro-Herrera M."/>
            <person name="Wang L."/>
            <person name="Li P."/>
            <person name="Sharma M."/>
            <person name="Sharma R."/>
            <person name="Ronald P.C."/>
            <person name="Panaud O."/>
            <person name="Kellogg E.A."/>
            <person name="Brutnell T.P."/>
            <person name="Doust A.N."/>
            <person name="Tuskan G.A."/>
            <person name="Rokhsar D."/>
            <person name="Devos K.M."/>
        </authorList>
    </citation>
    <scope>NUCLEOTIDE SEQUENCE [LARGE SCALE GENOMIC DNA]</scope>
    <source>
        <strain evidence="2">cv. Yugu1</strain>
    </source>
</reference>
<reference evidence="1" key="2">
    <citation type="submission" date="2018-08" db="UniProtKB">
        <authorList>
            <consortium name="EnsemblPlants"/>
        </authorList>
    </citation>
    <scope>IDENTIFICATION</scope>
    <source>
        <strain evidence="1">Yugu1</strain>
    </source>
</reference>
<evidence type="ECO:0000313" key="2">
    <source>
        <dbReference type="Proteomes" id="UP000004995"/>
    </source>
</evidence>
<proteinExistence type="predicted"/>